<dbReference type="PROSITE" id="PS01124">
    <property type="entry name" value="HTH_ARAC_FAMILY_2"/>
    <property type="match status" value="1"/>
</dbReference>
<dbReference type="SUPFAM" id="SSF46689">
    <property type="entry name" value="Homeodomain-like"/>
    <property type="match status" value="1"/>
</dbReference>
<dbReference type="GO" id="GO:0003700">
    <property type="term" value="F:DNA-binding transcription factor activity"/>
    <property type="evidence" value="ECO:0007669"/>
    <property type="project" value="InterPro"/>
</dbReference>
<feature type="domain" description="HTH araC/xylS-type" evidence="4">
    <location>
        <begin position="197"/>
        <end position="295"/>
    </location>
</feature>
<dbReference type="GO" id="GO:0043565">
    <property type="term" value="F:sequence-specific DNA binding"/>
    <property type="evidence" value="ECO:0007669"/>
    <property type="project" value="InterPro"/>
</dbReference>
<name>A0A4Q1QRJ7_9ACTN</name>
<dbReference type="Pfam" id="PF12833">
    <property type="entry name" value="HTH_18"/>
    <property type="match status" value="1"/>
</dbReference>
<evidence type="ECO:0000256" key="3">
    <source>
        <dbReference type="ARBA" id="ARBA00023163"/>
    </source>
</evidence>
<keyword evidence="6" id="KW-1185">Reference proteome</keyword>
<dbReference type="InterPro" id="IPR018060">
    <property type="entry name" value="HTH_AraC"/>
</dbReference>
<dbReference type="Gene3D" id="1.10.10.60">
    <property type="entry name" value="Homeodomain-like"/>
    <property type="match status" value="1"/>
</dbReference>
<comment type="caution">
    <text evidence="5">The sequence shown here is derived from an EMBL/GenBank/DDBJ whole genome shotgun (WGS) entry which is preliminary data.</text>
</comment>
<evidence type="ECO:0000313" key="6">
    <source>
        <dbReference type="Proteomes" id="UP000289482"/>
    </source>
</evidence>
<keyword evidence="3" id="KW-0804">Transcription</keyword>
<evidence type="ECO:0000313" key="5">
    <source>
        <dbReference type="EMBL" id="RXS64675.1"/>
    </source>
</evidence>
<dbReference type="SUPFAM" id="SSF51215">
    <property type="entry name" value="Regulatory protein AraC"/>
    <property type="match status" value="1"/>
</dbReference>
<dbReference type="AlphaFoldDB" id="A0A4Q1QRJ7"/>
<reference evidence="5 6" key="1">
    <citation type="submission" date="2019-01" db="EMBL/GenBank/DDBJ databases">
        <title>Draft genome sequences of the type strain Streptomyces sioyaensis DSM 40032 and its novel strain, TM32, a thermotolerant antibiotics-producing actinobacterium.</title>
        <authorList>
            <person name="Nakaew N."/>
            <person name="Lumyong S."/>
            <person name="Sloan W.T."/>
            <person name="Sungthong R."/>
        </authorList>
    </citation>
    <scope>NUCLEOTIDE SEQUENCE [LARGE SCALE GENOMIC DNA]</scope>
    <source>
        <strain evidence="5 6">DSM 40032</strain>
    </source>
</reference>
<dbReference type="InterPro" id="IPR037923">
    <property type="entry name" value="HTH-like"/>
</dbReference>
<gene>
    <name evidence="5" type="ORF">EST54_21480</name>
</gene>
<sequence>MVKKRHGDAAEIADIAFAAPVGTPTGIEVMSLAELRKRVPVRMGKAGLTAPQRPTFHHLLTLTSGSLWHTVDFTGYALKPGSWLWVRPGQVQQWADPHEAEGTLILFERDFLDPGTVAAAAVDDRHAAVLHVPVAEDRDALDTATAHLTLEFQAPRRLPLDTHTAVLRHLLAVLVLRLARVTAPVGSPAPEPGETYLRFRDAVDRDFTRTRRLEDYAQALGYSTRTLSRATLAAAGVGAKEFIDRRVILEARRLLAHGDQSASRIAAQLGFSSATNFSKFFHQRTGQSPVAFRTAVRGHAT</sequence>
<evidence type="ECO:0000256" key="2">
    <source>
        <dbReference type="ARBA" id="ARBA00023125"/>
    </source>
</evidence>
<keyword evidence="1" id="KW-0805">Transcription regulation</keyword>
<organism evidence="5 6">
    <name type="scientific">Streptomyces sioyaensis</name>
    <dbReference type="NCBI Taxonomy" id="67364"/>
    <lineage>
        <taxon>Bacteria</taxon>
        <taxon>Bacillati</taxon>
        <taxon>Actinomycetota</taxon>
        <taxon>Actinomycetes</taxon>
        <taxon>Kitasatosporales</taxon>
        <taxon>Streptomycetaceae</taxon>
        <taxon>Streptomyces</taxon>
    </lineage>
</organism>
<dbReference type="PANTHER" id="PTHR43280">
    <property type="entry name" value="ARAC-FAMILY TRANSCRIPTIONAL REGULATOR"/>
    <property type="match status" value="1"/>
</dbReference>
<evidence type="ECO:0000259" key="4">
    <source>
        <dbReference type="PROSITE" id="PS01124"/>
    </source>
</evidence>
<dbReference type="PANTHER" id="PTHR43280:SF32">
    <property type="entry name" value="TRANSCRIPTIONAL REGULATORY PROTEIN"/>
    <property type="match status" value="1"/>
</dbReference>
<dbReference type="EMBL" id="SDIF01000065">
    <property type="protein sequence ID" value="RXS64675.1"/>
    <property type="molecule type" value="Genomic_DNA"/>
</dbReference>
<dbReference type="Proteomes" id="UP000289482">
    <property type="component" value="Unassembled WGS sequence"/>
</dbReference>
<keyword evidence="2" id="KW-0238">DNA-binding</keyword>
<protein>
    <submittedName>
        <fullName evidence="5">AraC family transcriptional regulator</fullName>
    </submittedName>
</protein>
<accession>A0A4Q1QRJ7</accession>
<evidence type="ECO:0000256" key="1">
    <source>
        <dbReference type="ARBA" id="ARBA00023015"/>
    </source>
</evidence>
<proteinExistence type="predicted"/>
<dbReference type="InterPro" id="IPR009057">
    <property type="entry name" value="Homeodomain-like_sf"/>
</dbReference>
<dbReference type="SMART" id="SM00342">
    <property type="entry name" value="HTH_ARAC"/>
    <property type="match status" value="1"/>
</dbReference>